<feature type="non-terminal residue" evidence="1">
    <location>
        <position position="673"/>
    </location>
</feature>
<dbReference type="PANTHER" id="PTHR21529:SF4">
    <property type="entry name" value="TPR AND ANKYRIN REPEAT-CONTAINING PROTEIN 1"/>
    <property type="match status" value="1"/>
</dbReference>
<gene>
    <name evidence="1" type="ORF">FMOSSE_LOCUS14833</name>
</gene>
<keyword evidence="2" id="KW-1185">Reference proteome</keyword>
<sequence length="673" mass="78680">WRVILSDLDEYSKGIRKFFPEKHYILSSEFKHLYVAITRAREHLWIFEEDVNLSESIRTYWVRKNLVEVTNEIDISTLTKTSNPSEWNYEGKKFFEQRKYVQSGNEESLKLARAYHLQQVARTSFLTGSNEKTVKSNFVTAAQAFEECSRLPQAASCYESIGMYKKAGDIYSVSKMFEPAARCYLEVKMWNVAGEYFEKAKLYNHAALAYKDGNLNDMITDLIQRQYINDETIRQINNHFRNEAEKLISHNKIEEAADMLNRSVADDENTIEAYKYLFRLCRDNVLEELFTGSITRKELCRLQSKAAKTISKVANLSIQNRLTEQSQLYISFLNEKLNIYDMVTELTQRRDFNDKTIRQLNFHFRKEADKLLSNNKFEEAADMLNHSVDNDENLINASRQLFRLCRVIVLKEIFTGYISSISLQDLCRLQSKADYAISKFINKSKQWMSFMHESRLYSSYFNNSLDIYGLVGDLIQRHRQDIDDKTIRLLDVLFRKEAEKLLSHNKFEEAADMLNHSVDNDENAIDASQYLLRLCRDIVLKEIFADYVSSIALQDLCRLQTKAADAILKVISKSKLSKCLMEETHLYNSYLNNDLDIYSLVADLIQRHRQDMDDKTVRQLDILFRKEAEKLLSHNKFEKAADMLNRSVDNDENAIDASQYLVRLCRVNVLKAL</sequence>
<accession>A0A9N9I460</accession>
<dbReference type="Proteomes" id="UP000789375">
    <property type="component" value="Unassembled WGS sequence"/>
</dbReference>
<dbReference type="EMBL" id="CAJVPP010012733">
    <property type="protein sequence ID" value="CAG8718678.1"/>
    <property type="molecule type" value="Genomic_DNA"/>
</dbReference>
<organism evidence="1 2">
    <name type="scientific">Funneliformis mosseae</name>
    <name type="common">Endomycorrhizal fungus</name>
    <name type="synonym">Glomus mosseae</name>
    <dbReference type="NCBI Taxonomy" id="27381"/>
    <lineage>
        <taxon>Eukaryota</taxon>
        <taxon>Fungi</taxon>
        <taxon>Fungi incertae sedis</taxon>
        <taxon>Mucoromycota</taxon>
        <taxon>Glomeromycotina</taxon>
        <taxon>Glomeromycetes</taxon>
        <taxon>Glomerales</taxon>
        <taxon>Glomeraceae</taxon>
        <taxon>Funneliformis</taxon>
    </lineage>
</organism>
<evidence type="ECO:0000313" key="1">
    <source>
        <dbReference type="EMBL" id="CAG8718678.1"/>
    </source>
</evidence>
<dbReference type="InterPro" id="IPR011990">
    <property type="entry name" value="TPR-like_helical_dom_sf"/>
</dbReference>
<dbReference type="Gene3D" id="1.25.40.10">
    <property type="entry name" value="Tetratricopeptide repeat domain"/>
    <property type="match status" value="1"/>
</dbReference>
<protein>
    <submittedName>
        <fullName evidence="1">7253_t:CDS:1</fullName>
    </submittedName>
</protein>
<name>A0A9N9I460_FUNMO</name>
<dbReference type="PANTHER" id="PTHR21529">
    <property type="entry name" value="MAMMARY TURMOR VIRUS RECEPTOR HOMOLOG 1, 2 MTVR1, 2"/>
    <property type="match status" value="1"/>
</dbReference>
<reference evidence="1" key="1">
    <citation type="submission" date="2021-06" db="EMBL/GenBank/DDBJ databases">
        <authorList>
            <person name="Kallberg Y."/>
            <person name="Tangrot J."/>
            <person name="Rosling A."/>
        </authorList>
    </citation>
    <scope>NUCLEOTIDE SEQUENCE</scope>
    <source>
        <strain evidence="1">87-6 pot B 2015</strain>
    </source>
</reference>
<proteinExistence type="predicted"/>
<feature type="non-terminal residue" evidence="1">
    <location>
        <position position="1"/>
    </location>
</feature>
<dbReference type="AlphaFoldDB" id="A0A9N9I460"/>
<comment type="caution">
    <text evidence="1">The sequence shown here is derived from an EMBL/GenBank/DDBJ whole genome shotgun (WGS) entry which is preliminary data.</text>
</comment>
<dbReference type="InterPro" id="IPR039904">
    <property type="entry name" value="TRANK1"/>
</dbReference>
<evidence type="ECO:0000313" key="2">
    <source>
        <dbReference type="Proteomes" id="UP000789375"/>
    </source>
</evidence>